<dbReference type="InterPro" id="IPR019264">
    <property type="entry name" value="DUF2179"/>
</dbReference>
<feature type="transmembrane region" description="Helical" evidence="6">
    <location>
        <begin position="83"/>
        <end position="104"/>
    </location>
</feature>
<dbReference type="InterPro" id="IPR015867">
    <property type="entry name" value="N-reg_PII/ATP_PRibTrfase_C"/>
</dbReference>
<dbReference type="Gene3D" id="3.30.70.120">
    <property type="match status" value="1"/>
</dbReference>
<organism evidence="8 9">
    <name type="scientific">Loigolactobacillus coryniformis subsp. coryniformis KCTC 3167 = DSM 20001</name>
    <dbReference type="NCBI Taxonomy" id="913848"/>
    <lineage>
        <taxon>Bacteria</taxon>
        <taxon>Bacillati</taxon>
        <taxon>Bacillota</taxon>
        <taxon>Bacilli</taxon>
        <taxon>Lactobacillales</taxon>
        <taxon>Lactobacillaceae</taxon>
        <taxon>Loigolactobacillus</taxon>
    </lineage>
</organism>
<accession>A0A0R1FH70</accession>
<evidence type="ECO:0000256" key="2">
    <source>
        <dbReference type="ARBA" id="ARBA00022475"/>
    </source>
</evidence>
<evidence type="ECO:0000259" key="7">
    <source>
        <dbReference type="Pfam" id="PF10035"/>
    </source>
</evidence>
<dbReference type="PANTHER" id="PTHR33545">
    <property type="entry name" value="UPF0750 MEMBRANE PROTEIN YITT-RELATED"/>
    <property type="match status" value="1"/>
</dbReference>
<dbReference type="InterPro" id="IPR003740">
    <property type="entry name" value="YitT"/>
</dbReference>
<dbReference type="EMBL" id="AZCN01000011">
    <property type="protein sequence ID" value="KRK18626.1"/>
    <property type="molecule type" value="Genomic_DNA"/>
</dbReference>
<evidence type="ECO:0000313" key="9">
    <source>
        <dbReference type="Proteomes" id="UP000051181"/>
    </source>
</evidence>
<evidence type="ECO:0000256" key="4">
    <source>
        <dbReference type="ARBA" id="ARBA00022989"/>
    </source>
</evidence>
<evidence type="ECO:0000313" key="8">
    <source>
        <dbReference type="EMBL" id="KRK18626.1"/>
    </source>
</evidence>
<dbReference type="GO" id="GO:0005886">
    <property type="term" value="C:plasma membrane"/>
    <property type="evidence" value="ECO:0007669"/>
    <property type="project" value="UniProtKB-SubCell"/>
</dbReference>
<feature type="transmembrane region" description="Helical" evidence="6">
    <location>
        <begin position="152"/>
        <end position="178"/>
    </location>
</feature>
<dbReference type="PIRSF" id="PIRSF006483">
    <property type="entry name" value="Membrane_protein_YitT"/>
    <property type="match status" value="1"/>
</dbReference>
<proteinExistence type="predicted"/>
<dbReference type="InterPro" id="IPR051461">
    <property type="entry name" value="UPF0750_membrane"/>
</dbReference>
<sequence>MTKNELSKKISFTLIASLLVAVALNNFLIPAAVFSSGVNGLAQLVSSLLARFTNLQIQTGWWILLFNLPIGWLGWFKIGRGFTLFSILTAALTSLLSVGLPIHALSANPLMNAIIGGVLTGIGVGYALKYGFSTGGMDIVAFALAKTTGKSIGTLMMAINGLIVVIAGFTISWSSALYTIISIYCMSRVIDSINTSQQKVTVMIVTQRSTALIKAIHERLIRGITILPARGAYTQKDSNVLMIVITRYELYDIEQAVKTVDPAAFVNILNTTQVLGEFLDEDRKSQLAETPKSSV</sequence>
<keyword evidence="2" id="KW-1003">Cell membrane</keyword>
<protein>
    <submittedName>
        <fullName evidence="8">Integral inner membrane protein</fullName>
    </submittedName>
</protein>
<dbReference type="Pfam" id="PF02588">
    <property type="entry name" value="YitT_membrane"/>
    <property type="match status" value="1"/>
</dbReference>
<comment type="caution">
    <text evidence="8">The sequence shown here is derived from an EMBL/GenBank/DDBJ whole genome shotgun (WGS) entry which is preliminary data.</text>
</comment>
<keyword evidence="5 6" id="KW-0472">Membrane</keyword>
<dbReference type="CDD" id="cd16380">
    <property type="entry name" value="YitT_C"/>
    <property type="match status" value="1"/>
</dbReference>
<evidence type="ECO:0000256" key="3">
    <source>
        <dbReference type="ARBA" id="ARBA00022692"/>
    </source>
</evidence>
<dbReference type="Proteomes" id="UP000051181">
    <property type="component" value="Unassembled WGS sequence"/>
</dbReference>
<dbReference type="GeneID" id="65917181"/>
<keyword evidence="4 6" id="KW-1133">Transmembrane helix</keyword>
<evidence type="ECO:0000256" key="6">
    <source>
        <dbReference type="SAM" id="Phobius"/>
    </source>
</evidence>
<dbReference type="AlphaFoldDB" id="A0A0R1FH70"/>
<evidence type="ECO:0000256" key="1">
    <source>
        <dbReference type="ARBA" id="ARBA00004651"/>
    </source>
</evidence>
<evidence type="ECO:0000256" key="5">
    <source>
        <dbReference type="ARBA" id="ARBA00023136"/>
    </source>
</evidence>
<keyword evidence="3 6" id="KW-0812">Transmembrane</keyword>
<dbReference type="PATRIC" id="fig|913848.6.peg.225"/>
<comment type="subcellular location">
    <subcellularLocation>
        <location evidence="1">Cell membrane</location>
        <topology evidence="1">Multi-pass membrane protein</topology>
    </subcellularLocation>
</comment>
<dbReference type="RefSeq" id="WP_003677987.1">
    <property type="nucleotide sequence ID" value="NZ_AZCN01000011.1"/>
</dbReference>
<reference evidence="8 9" key="1">
    <citation type="journal article" date="2015" name="Genome Announc.">
        <title>Expanding the biotechnology potential of lactobacilli through comparative genomics of 213 strains and associated genera.</title>
        <authorList>
            <person name="Sun Z."/>
            <person name="Harris H.M."/>
            <person name="McCann A."/>
            <person name="Guo C."/>
            <person name="Argimon S."/>
            <person name="Zhang W."/>
            <person name="Yang X."/>
            <person name="Jeffery I.B."/>
            <person name="Cooney J.C."/>
            <person name="Kagawa T.F."/>
            <person name="Liu W."/>
            <person name="Song Y."/>
            <person name="Salvetti E."/>
            <person name="Wrobel A."/>
            <person name="Rasinkangas P."/>
            <person name="Parkhill J."/>
            <person name="Rea M.C."/>
            <person name="O'Sullivan O."/>
            <person name="Ritari J."/>
            <person name="Douillard F.P."/>
            <person name="Paul Ross R."/>
            <person name="Yang R."/>
            <person name="Briner A.E."/>
            <person name="Felis G.E."/>
            <person name="de Vos W.M."/>
            <person name="Barrangou R."/>
            <person name="Klaenhammer T.R."/>
            <person name="Caufield P.W."/>
            <person name="Cui Y."/>
            <person name="Zhang H."/>
            <person name="O'Toole P.W."/>
        </authorList>
    </citation>
    <scope>NUCLEOTIDE SEQUENCE [LARGE SCALE GENOMIC DNA]</scope>
    <source>
        <strain evidence="8 9">DSM 20001</strain>
    </source>
</reference>
<dbReference type="eggNOG" id="COG1284">
    <property type="taxonomic scope" value="Bacteria"/>
</dbReference>
<feature type="transmembrane region" description="Helical" evidence="6">
    <location>
        <begin position="110"/>
        <end position="132"/>
    </location>
</feature>
<dbReference type="PANTHER" id="PTHR33545:SF5">
    <property type="entry name" value="UPF0750 MEMBRANE PROTEIN YITT"/>
    <property type="match status" value="1"/>
</dbReference>
<gene>
    <name evidence="8" type="ORF">FD22_GL000229</name>
</gene>
<feature type="domain" description="DUF2179" evidence="7">
    <location>
        <begin position="222"/>
        <end position="276"/>
    </location>
</feature>
<feature type="transmembrane region" description="Helical" evidence="6">
    <location>
        <begin position="59"/>
        <end position="76"/>
    </location>
</feature>
<name>A0A0R1FH70_9LACO</name>
<dbReference type="Pfam" id="PF10035">
    <property type="entry name" value="DUF2179"/>
    <property type="match status" value="1"/>
</dbReference>